<dbReference type="InterPro" id="IPR035919">
    <property type="entry name" value="EAL_sf"/>
</dbReference>
<protein>
    <submittedName>
        <fullName evidence="4">Diguanylate cyclase/phosphodiesterase</fullName>
    </submittedName>
</protein>
<feature type="transmembrane region" description="Helical" evidence="1">
    <location>
        <begin position="21"/>
        <end position="41"/>
    </location>
</feature>
<dbReference type="Proteomes" id="UP000218785">
    <property type="component" value="Chromosome"/>
</dbReference>
<dbReference type="RefSeq" id="WP_321206833.1">
    <property type="nucleotide sequence ID" value="NZ_CAWNJS010000001.1"/>
</dbReference>
<dbReference type="InterPro" id="IPR043128">
    <property type="entry name" value="Rev_trsase/Diguanyl_cyclase"/>
</dbReference>
<keyword evidence="1" id="KW-1133">Transmembrane helix</keyword>
<organism evidence="4 5">
    <name type="scientific">Tolypothrix tenuis PCC 7101</name>
    <dbReference type="NCBI Taxonomy" id="231146"/>
    <lineage>
        <taxon>Bacteria</taxon>
        <taxon>Bacillati</taxon>
        <taxon>Cyanobacteriota</taxon>
        <taxon>Cyanophyceae</taxon>
        <taxon>Nostocales</taxon>
        <taxon>Tolypothrichaceae</taxon>
        <taxon>Tolypothrix</taxon>
    </lineage>
</organism>
<evidence type="ECO:0000313" key="5">
    <source>
        <dbReference type="Proteomes" id="UP000218785"/>
    </source>
</evidence>
<dbReference type="InterPro" id="IPR035965">
    <property type="entry name" value="PAS-like_dom_sf"/>
</dbReference>
<accession>A0A1Z4MRJ1</accession>
<dbReference type="SUPFAM" id="SSF141868">
    <property type="entry name" value="EAL domain-like"/>
    <property type="match status" value="1"/>
</dbReference>
<evidence type="ECO:0000259" key="3">
    <source>
        <dbReference type="PROSITE" id="PS50887"/>
    </source>
</evidence>
<dbReference type="KEGG" id="ttq:NIES37_00330"/>
<dbReference type="Pfam" id="PF12860">
    <property type="entry name" value="PAS_7"/>
    <property type="match status" value="1"/>
</dbReference>
<dbReference type="PROSITE" id="PS50887">
    <property type="entry name" value="GGDEF"/>
    <property type="match status" value="1"/>
</dbReference>
<dbReference type="Gene3D" id="3.30.450.40">
    <property type="match status" value="1"/>
</dbReference>
<dbReference type="CDD" id="cd01949">
    <property type="entry name" value="GGDEF"/>
    <property type="match status" value="1"/>
</dbReference>
<dbReference type="PROSITE" id="PS50883">
    <property type="entry name" value="EAL"/>
    <property type="match status" value="1"/>
</dbReference>
<feature type="domain" description="GGDEF" evidence="3">
    <location>
        <begin position="482"/>
        <end position="615"/>
    </location>
</feature>
<keyword evidence="5" id="KW-1185">Reference proteome</keyword>
<keyword evidence="1" id="KW-0812">Transmembrane</keyword>
<dbReference type="SUPFAM" id="SSF55073">
    <property type="entry name" value="Nucleotide cyclase"/>
    <property type="match status" value="1"/>
</dbReference>
<evidence type="ECO:0000256" key="1">
    <source>
        <dbReference type="SAM" id="Phobius"/>
    </source>
</evidence>
<dbReference type="Pfam" id="PF00990">
    <property type="entry name" value="GGDEF"/>
    <property type="match status" value="1"/>
</dbReference>
<dbReference type="InterPro" id="IPR000160">
    <property type="entry name" value="GGDEF_dom"/>
</dbReference>
<dbReference type="NCBIfam" id="TIGR00254">
    <property type="entry name" value="GGDEF"/>
    <property type="match status" value="1"/>
</dbReference>
<dbReference type="Gene3D" id="3.30.450.20">
    <property type="entry name" value="PAS domain"/>
    <property type="match status" value="1"/>
</dbReference>
<sequence>MQITRVLLQAKNAPSTIKETTMLVLMVGLCIYLGVRIIALYRANYRSSKVENQRKTSSRKVFRANTPEILFTKEENPNLFLINNQSPAAESDEANQLSQSVKELASNCGTFYLEALAAIEQSLLNFDNRLRCYTEILQTLGKVCQVSRVYIFENYVNDDDLIMHLQATWCAEGITSKNEKHSWHKLSYTKFCPRWLKLLARGDIVAETITDLNKTEIQALGLEDVLTILILPIIAKGNFVGFIGFDNCKEAQIWEAKETAFLQAVAGVLSLVHDRLLADNALKTVILETQDSAYQLENVVQERTAELHREIAERKRIQTELEKSLSLQWATLESTADGILVIDNQGKIAGFNQKFLQMWRIPESLITSGNYKEVLRLAMKQLEAPEQYFATIRELYFNPDTQLYDAIAFKDGRVLERYSQPQRINGKIVGRVWSFRDITAHKLAEATIRHQALHDLLTDLPNRVLFNERLSEALAQSQKHNTKLAVCFLDLDRFKVINDTLSHAIGDQLLQIVAQRLIECLREIDTIARWGGDEFTLILPEINDNQEVTQIVESILAAFKPVFEIENYQLHISVSIGIALYPMHGQDAETLIKHADVALYRVKSQGRNHYQFYNSAINSGSSELLTLENSLHSALERQEFEVYYQPQVNITTGEITKIEALLRWRHLELGLIPPQKFIPLAEETGLIIPIGEWVLRTACAQNKAWQDALNLPSLSVAVNLSARQFQQPNLVNMVQQILSETQLNHKCLELEITESIAMKNVEFTKRILSELHALGVSISMDDFGTGYCSLSYLKNFPIHCLKIDRSFVRDLSDDNHDAAITTAIIALAHGLKLAVVAEGVETEEQRNFLRLLDCELMQGYLFSRPLSAEDTTRLLKKTKSRRMNPSFLVA</sequence>
<dbReference type="PANTHER" id="PTHR44757">
    <property type="entry name" value="DIGUANYLATE CYCLASE DGCP"/>
    <property type="match status" value="1"/>
</dbReference>
<dbReference type="CDD" id="cd01948">
    <property type="entry name" value="EAL"/>
    <property type="match status" value="1"/>
</dbReference>
<dbReference type="InterPro" id="IPR001633">
    <property type="entry name" value="EAL_dom"/>
</dbReference>
<dbReference type="EMBL" id="AP018248">
    <property type="protein sequence ID" value="BAY96107.1"/>
    <property type="molecule type" value="Genomic_DNA"/>
</dbReference>
<dbReference type="Gene3D" id="3.20.20.450">
    <property type="entry name" value="EAL domain"/>
    <property type="match status" value="1"/>
</dbReference>
<feature type="domain" description="EAL" evidence="2">
    <location>
        <begin position="624"/>
        <end position="879"/>
    </location>
</feature>
<dbReference type="Gene3D" id="3.30.70.270">
    <property type="match status" value="1"/>
</dbReference>
<gene>
    <name evidence="4" type="ORF">NIES37_00330</name>
</gene>
<dbReference type="FunFam" id="3.20.20.450:FF:000001">
    <property type="entry name" value="Cyclic di-GMP phosphodiesterase yahA"/>
    <property type="match status" value="1"/>
</dbReference>
<name>A0A1Z4MRJ1_9CYAN</name>
<evidence type="ECO:0000313" key="4">
    <source>
        <dbReference type="EMBL" id="BAY96107.1"/>
    </source>
</evidence>
<dbReference type="SUPFAM" id="SSF55785">
    <property type="entry name" value="PYP-like sensor domain (PAS domain)"/>
    <property type="match status" value="1"/>
</dbReference>
<reference evidence="4 5" key="1">
    <citation type="submission" date="2017-06" db="EMBL/GenBank/DDBJ databases">
        <title>Genome sequencing of cyanobaciteial culture collection at National Institute for Environmental Studies (NIES).</title>
        <authorList>
            <person name="Hirose Y."/>
            <person name="Shimura Y."/>
            <person name="Fujisawa T."/>
            <person name="Nakamura Y."/>
            <person name="Kawachi M."/>
        </authorList>
    </citation>
    <scope>NUCLEOTIDE SEQUENCE [LARGE SCALE GENOMIC DNA]</scope>
    <source>
        <strain evidence="4 5">NIES-37</strain>
    </source>
</reference>
<dbReference type="InterPro" id="IPR052155">
    <property type="entry name" value="Biofilm_reg_signaling"/>
</dbReference>
<dbReference type="FunFam" id="3.30.70.270:FF:000001">
    <property type="entry name" value="Diguanylate cyclase domain protein"/>
    <property type="match status" value="1"/>
</dbReference>
<dbReference type="SMART" id="SM00052">
    <property type="entry name" value="EAL"/>
    <property type="match status" value="1"/>
</dbReference>
<dbReference type="AlphaFoldDB" id="A0A1Z4MRJ1"/>
<proteinExistence type="predicted"/>
<dbReference type="Pfam" id="PF00563">
    <property type="entry name" value="EAL"/>
    <property type="match status" value="1"/>
</dbReference>
<dbReference type="PANTHER" id="PTHR44757:SF2">
    <property type="entry name" value="BIOFILM ARCHITECTURE MAINTENANCE PROTEIN MBAA"/>
    <property type="match status" value="1"/>
</dbReference>
<dbReference type="InterPro" id="IPR029787">
    <property type="entry name" value="Nucleotide_cyclase"/>
</dbReference>
<dbReference type="InterPro" id="IPR029016">
    <property type="entry name" value="GAF-like_dom_sf"/>
</dbReference>
<dbReference type="SMART" id="SM00267">
    <property type="entry name" value="GGDEF"/>
    <property type="match status" value="1"/>
</dbReference>
<dbReference type="SUPFAM" id="SSF55781">
    <property type="entry name" value="GAF domain-like"/>
    <property type="match status" value="1"/>
</dbReference>
<dbReference type="InterPro" id="IPR003018">
    <property type="entry name" value="GAF"/>
</dbReference>
<keyword evidence="1" id="KW-0472">Membrane</keyword>
<dbReference type="SMART" id="SM00065">
    <property type="entry name" value="GAF"/>
    <property type="match status" value="1"/>
</dbReference>
<evidence type="ECO:0000259" key="2">
    <source>
        <dbReference type="PROSITE" id="PS50883"/>
    </source>
</evidence>
<dbReference type="Pfam" id="PF01590">
    <property type="entry name" value="GAF"/>
    <property type="match status" value="1"/>
</dbReference>